<sequence>MKQLIEIANQLHNLEKKTEKASHSSLYARHLQRIRQALIEMDITYHSPEGEKYTDTRTDIEASLTGEPSENMRITEVIKPIVMQDGKILQRGIVIVES</sequence>
<evidence type="ECO:0000313" key="1">
    <source>
        <dbReference type="EMBL" id="MEA5259363.1"/>
    </source>
</evidence>
<evidence type="ECO:0008006" key="3">
    <source>
        <dbReference type="Google" id="ProtNLM"/>
    </source>
</evidence>
<evidence type="ECO:0000313" key="2">
    <source>
        <dbReference type="Proteomes" id="UP001304671"/>
    </source>
</evidence>
<dbReference type="EMBL" id="JAYFUL010000029">
    <property type="protein sequence ID" value="MEA5259363.1"/>
    <property type="molecule type" value="Genomic_DNA"/>
</dbReference>
<name>A0ABU5QQM1_9BACT</name>
<gene>
    <name evidence="1" type="ORF">VB264_16310</name>
</gene>
<reference evidence="1 2" key="1">
    <citation type="submission" date="2023-12" db="EMBL/GenBank/DDBJ databases">
        <title>Novel species of the genus Arcicella isolated from rivers.</title>
        <authorList>
            <person name="Lu H."/>
        </authorList>
    </citation>
    <scope>NUCLEOTIDE SEQUENCE [LARGE SCALE GENOMIC DNA]</scope>
    <source>
        <strain evidence="1 2">LMG 21963</strain>
    </source>
</reference>
<keyword evidence="2" id="KW-1185">Reference proteome</keyword>
<dbReference type="RefSeq" id="WP_323250911.1">
    <property type="nucleotide sequence ID" value="NZ_JAYFUL010000029.1"/>
</dbReference>
<protein>
    <recommendedName>
        <fullName evidence="3">Nucleotide exchange factor GrpE</fullName>
    </recommendedName>
</protein>
<proteinExistence type="predicted"/>
<dbReference type="Proteomes" id="UP001304671">
    <property type="component" value="Unassembled WGS sequence"/>
</dbReference>
<accession>A0ABU5QQM1</accession>
<organism evidence="1 2">
    <name type="scientific">Arcicella aquatica</name>
    <dbReference type="NCBI Taxonomy" id="217141"/>
    <lineage>
        <taxon>Bacteria</taxon>
        <taxon>Pseudomonadati</taxon>
        <taxon>Bacteroidota</taxon>
        <taxon>Cytophagia</taxon>
        <taxon>Cytophagales</taxon>
        <taxon>Flectobacillaceae</taxon>
        <taxon>Arcicella</taxon>
    </lineage>
</organism>
<comment type="caution">
    <text evidence="1">The sequence shown here is derived from an EMBL/GenBank/DDBJ whole genome shotgun (WGS) entry which is preliminary data.</text>
</comment>